<gene>
    <name evidence="2" type="ORF">F0185_13560</name>
</gene>
<sequence length="192" mass="21380">MKALHLPHIGALVPPKVIWMRVNRLLAWALIVSPLAQIALGTSFMRGLALDLVILLAHAALSLALFGMPKNAARRFSVALHVFGQQPENMSPRNQYLLSGHRVGLTLLFVLLILAARPLLDLPGFLIYVGPNVLLLMVMSWPLVRMPFTLFQHVYPSIVQALRRWGMREHADDVAAVIVGLFFLLSSINLIR</sequence>
<keyword evidence="1" id="KW-0812">Transmembrane</keyword>
<dbReference type="EMBL" id="VUYU01000007">
    <property type="protein sequence ID" value="NHZ34610.1"/>
    <property type="molecule type" value="Genomic_DNA"/>
</dbReference>
<keyword evidence="3" id="KW-1185">Reference proteome</keyword>
<feature type="transmembrane region" description="Helical" evidence="1">
    <location>
        <begin position="48"/>
        <end position="67"/>
    </location>
</feature>
<organism evidence="2 3">
    <name type="scientific">Massilia rubra</name>
    <dbReference type="NCBI Taxonomy" id="2607910"/>
    <lineage>
        <taxon>Bacteria</taxon>
        <taxon>Pseudomonadati</taxon>
        <taxon>Pseudomonadota</taxon>
        <taxon>Betaproteobacteria</taxon>
        <taxon>Burkholderiales</taxon>
        <taxon>Oxalobacteraceae</taxon>
        <taxon>Telluria group</taxon>
        <taxon>Massilia</taxon>
    </lineage>
</organism>
<proteinExistence type="predicted"/>
<feature type="transmembrane region" description="Helical" evidence="1">
    <location>
        <begin position="173"/>
        <end position="191"/>
    </location>
</feature>
<evidence type="ECO:0000313" key="2">
    <source>
        <dbReference type="EMBL" id="NHZ34610.1"/>
    </source>
</evidence>
<evidence type="ECO:0000256" key="1">
    <source>
        <dbReference type="SAM" id="Phobius"/>
    </source>
</evidence>
<comment type="caution">
    <text evidence="2">The sequence shown here is derived from an EMBL/GenBank/DDBJ whole genome shotgun (WGS) entry which is preliminary data.</text>
</comment>
<keyword evidence="1" id="KW-1133">Transmembrane helix</keyword>
<dbReference type="Proteomes" id="UP000785613">
    <property type="component" value="Unassembled WGS sequence"/>
</dbReference>
<protein>
    <submittedName>
        <fullName evidence="2">Uncharacterized protein</fullName>
    </submittedName>
</protein>
<evidence type="ECO:0000313" key="3">
    <source>
        <dbReference type="Proteomes" id="UP000785613"/>
    </source>
</evidence>
<name>A0ABX0LKA5_9BURK</name>
<accession>A0ABX0LKA5</accession>
<reference evidence="2 3" key="1">
    <citation type="submission" date="2019-09" db="EMBL/GenBank/DDBJ databases">
        <title>Taxonomy of Antarctic Massilia spp.: description of Massilia rubra sp. nov., Massilia aquatica sp. nov., Massilia mucilaginosa sp. nov., Massilia frigida sp. nov. isolated from streams, lakes and regoliths.</title>
        <authorList>
            <person name="Holochova P."/>
            <person name="Sedlacek I."/>
            <person name="Kralova S."/>
            <person name="Maslanova I."/>
            <person name="Busse H.-J."/>
            <person name="Stankova E."/>
            <person name="Vrbovska V."/>
            <person name="Kovarovic V."/>
            <person name="Bartak M."/>
            <person name="Svec P."/>
            <person name="Pantucek R."/>
        </authorList>
    </citation>
    <scope>NUCLEOTIDE SEQUENCE [LARGE SCALE GENOMIC DNA]</scope>
    <source>
        <strain evidence="2 3">CCM 8692</strain>
    </source>
</reference>
<feature type="transmembrane region" description="Helical" evidence="1">
    <location>
        <begin position="25"/>
        <end position="42"/>
    </location>
</feature>
<dbReference type="RefSeq" id="WP_167225225.1">
    <property type="nucleotide sequence ID" value="NZ_VUYU01000007.1"/>
</dbReference>
<keyword evidence="1" id="KW-0472">Membrane</keyword>
<feature type="transmembrane region" description="Helical" evidence="1">
    <location>
        <begin position="103"/>
        <end position="120"/>
    </location>
</feature>
<feature type="transmembrane region" description="Helical" evidence="1">
    <location>
        <begin position="126"/>
        <end position="144"/>
    </location>
</feature>